<evidence type="ECO:0000313" key="1">
    <source>
        <dbReference type="EMBL" id="MBO1318145.1"/>
    </source>
</evidence>
<proteinExistence type="predicted"/>
<evidence type="ECO:0000313" key="2">
    <source>
        <dbReference type="Proteomes" id="UP000664417"/>
    </source>
</evidence>
<gene>
    <name evidence="1" type="ORF">J3U88_06745</name>
</gene>
<dbReference type="AlphaFoldDB" id="A0A8J7QGI9"/>
<dbReference type="Proteomes" id="UP000664417">
    <property type="component" value="Unassembled WGS sequence"/>
</dbReference>
<name>A0A8J7QGI9_9BACT</name>
<reference evidence="1" key="1">
    <citation type="submission" date="2021-03" db="EMBL/GenBank/DDBJ databases">
        <authorList>
            <person name="Wang G."/>
        </authorList>
    </citation>
    <scope>NUCLEOTIDE SEQUENCE</scope>
    <source>
        <strain evidence="1">KCTC 12899</strain>
    </source>
</reference>
<organism evidence="1 2">
    <name type="scientific">Acanthopleuribacter pedis</name>
    <dbReference type="NCBI Taxonomy" id="442870"/>
    <lineage>
        <taxon>Bacteria</taxon>
        <taxon>Pseudomonadati</taxon>
        <taxon>Acidobacteriota</taxon>
        <taxon>Holophagae</taxon>
        <taxon>Acanthopleuribacterales</taxon>
        <taxon>Acanthopleuribacteraceae</taxon>
        <taxon>Acanthopleuribacter</taxon>
    </lineage>
</organism>
<dbReference type="InterPro" id="IPR036567">
    <property type="entry name" value="RHF-like"/>
</dbReference>
<protein>
    <submittedName>
        <fullName evidence="1">Uncharacterized protein</fullName>
    </submittedName>
</protein>
<keyword evidence="2" id="KW-1185">Reference proteome</keyword>
<sequence length="230" mass="26316">MNTTKTNMTVVFRTHNYELGGRNRTRLEGEAGKLEDLVADFPVADLHVDIHEYPKGGFHVKTALRLPNDTLFTGDRHLDMHSAYLRCIRKLMLKVKTYKAKLSGEHRYHKTPEMGEVPVVTPDAASLERLDQAVEAGDYRAFREGLTPWEPELGAAVARYCENDTHAALMIGHGFNQSHLLEEVVLNAFEQYSERGRNKLDLWLQDLIDTSFGKLVADPKFERHRIEVMR</sequence>
<dbReference type="EMBL" id="JAFREP010000004">
    <property type="protein sequence ID" value="MBO1318145.1"/>
    <property type="molecule type" value="Genomic_DNA"/>
</dbReference>
<dbReference type="Gene3D" id="3.30.160.100">
    <property type="entry name" value="Ribosome hibernation promotion factor-like"/>
    <property type="match status" value="1"/>
</dbReference>
<dbReference type="RefSeq" id="WP_207857758.1">
    <property type="nucleotide sequence ID" value="NZ_JAFREP010000004.1"/>
</dbReference>
<accession>A0A8J7QGI9</accession>
<comment type="caution">
    <text evidence="1">The sequence shown here is derived from an EMBL/GenBank/DDBJ whole genome shotgun (WGS) entry which is preliminary data.</text>
</comment>
<dbReference type="SUPFAM" id="SSF69754">
    <property type="entry name" value="Ribosome binding protein Y (YfiA homologue)"/>
    <property type="match status" value="1"/>
</dbReference>